<organism evidence="2 3">
    <name type="scientific">Candidatus Corynebacterium avicola</name>
    <dbReference type="NCBI Taxonomy" id="2838527"/>
    <lineage>
        <taxon>Bacteria</taxon>
        <taxon>Bacillati</taxon>
        <taxon>Actinomycetota</taxon>
        <taxon>Actinomycetes</taxon>
        <taxon>Mycobacteriales</taxon>
        <taxon>Corynebacteriaceae</taxon>
        <taxon>Corynebacterium</taxon>
    </lineage>
</organism>
<dbReference type="InterPro" id="IPR036188">
    <property type="entry name" value="FAD/NAD-bd_sf"/>
</dbReference>
<dbReference type="Gene3D" id="3.50.50.60">
    <property type="entry name" value="FAD/NAD(P)-binding domain"/>
    <property type="match status" value="3"/>
</dbReference>
<dbReference type="SUPFAM" id="SSF51905">
    <property type="entry name" value="FAD/NAD(P)-binding domain"/>
    <property type="match status" value="1"/>
</dbReference>
<evidence type="ECO:0000259" key="1">
    <source>
        <dbReference type="Pfam" id="PF17885"/>
    </source>
</evidence>
<reference evidence="2" key="1">
    <citation type="journal article" date="2021" name="PeerJ">
        <title>Extensive microbial diversity within the chicken gut microbiome revealed by metagenomics and culture.</title>
        <authorList>
            <person name="Gilroy R."/>
            <person name="Ravi A."/>
            <person name="Getino M."/>
            <person name="Pursley I."/>
            <person name="Horton D.L."/>
            <person name="Alikhan N.F."/>
            <person name="Baker D."/>
            <person name="Gharbi K."/>
            <person name="Hall N."/>
            <person name="Watson M."/>
            <person name="Adriaenssens E.M."/>
            <person name="Foster-Nyarko E."/>
            <person name="Jarju S."/>
            <person name="Secka A."/>
            <person name="Antonio M."/>
            <person name="Oren A."/>
            <person name="Chaudhuri R.R."/>
            <person name="La Ragione R."/>
            <person name="Hildebrand F."/>
            <person name="Pallen M.J."/>
        </authorList>
    </citation>
    <scope>NUCLEOTIDE SEQUENCE</scope>
    <source>
        <strain evidence="2">CHK32-1732</strain>
    </source>
</reference>
<accession>A0A9D1UK32</accession>
<evidence type="ECO:0000313" key="2">
    <source>
        <dbReference type="EMBL" id="HIW90824.1"/>
    </source>
</evidence>
<keyword evidence="2" id="KW-0503">Monooxygenase</keyword>
<dbReference type="GO" id="GO:0004497">
    <property type="term" value="F:monooxygenase activity"/>
    <property type="evidence" value="ECO:0007669"/>
    <property type="project" value="UniProtKB-KW"/>
</dbReference>
<dbReference type="InterPro" id="IPR041654">
    <property type="entry name" value="StyA_sbd"/>
</dbReference>
<dbReference type="EMBL" id="DXGC01000039">
    <property type="protein sequence ID" value="HIW90824.1"/>
    <property type="molecule type" value="Genomic_DNA"/>
</dbReference>
<name>A0A9D1UK32_9CORY</name>
<gene>
    <name evidence="2" type="ORF">H9870_04060</name>
</gene>
<dbReference type="Pfam" id="PF17885">
    <property type="entry name" value="Smoa_sbd"/>
    <property type="match status" value="1"/>
</dbReference>
<evidence type="ECO:0000313" key="3">
    <source>
        <dbReference type="Proteomes" id="UP000824190"/>
    </source>
</evidence>
<dbReference type="AlphaFoldDB" id="A0A9D1UK32"/>
<proteinExistence type="predicted"/>
<keyword evidence="2" id="KW-0560">Oxidoreductase</keyword>
<protein>
    <submittedName>
        <fullName evidence="2">Monooxygenase</fullName>
    </submittedName>
</protein>
<dbReference type="Proteomes" id="UP000824190">
    <property type="component" value="Unassembled WGS sequence"/>
</dbReference>
<feature type="domain" description="Styrene monooxygenase StyA putative substrate binding" evidence="1">
    <location>
        <begin position="164"/>
        <end position="287"/>
    </location>
</feature>
<sequence length="463" mass="49741">MTTHQESPQTPPLRSVAVIGAGIAGANAALAFTRKGWRVDLYSNRNRNDLRNNSPATGTAILFGASRTPDAEITTDRYADVPTAHFTSSAASVSGVTTFASDLDYEAQSVDVRLRADDRIGEFLELAESDNGDTTGGQFIVQDVTTDSLDTIAAEHDLTFVATGKAGLADLFETDEERTPYTEPQRYLITVTTHGLPSDHVFAGRNTKPGSLLSIHDEGEVFVGPYLHKDWNGETDGTANTDGDSWVLLAWARPGTDTEEAFRSAENAQDALDVLKKVHRDNFPEVADDIDQLTTIDSDRYSWLKGAVTPRVHKPTATTAGGHLIATLGDTSIAVDPIAGQGAQLSTFQIAALAQGLQDAETDGRDWDADLLTELFDQHWEAHGASGVEVTTLFLADPKFADVANEFFGTAAGDPEVARTLFSLFSETAPALTLRTAEDVQNLVASRREKAETAESEKAGARV</sequence>
<comment type="caution">
    <text evidence="2">The sequence shown here is derived from an EMBL/GenBank/DDBJ whole genome shotgun (WGS) entry which is preliminary data.</text>
</comment>
<reference evidence="2" key="2">
    <citation type="submission" date="2021-04" db="EMBL/GenBank/DDBJ databases">
        <authorList>
            <person name="Gilroy R."/>
        </authorList>
    </citation>
    <scope>NUCLEOTIDE SEQUENCE</scope>
    <source>
        <strain evidence="2">CHK32-1732</strain>
    </source>
</reference>